<evidence type="ECO:0000313" key="2">
    <source>
        <dbReference type="Proteomes" id="UP001286110"/>
    </source>
</evidence>
<dbReference type="EMBL" id="JAWWVP020000001">
    <property type="protein sequence ID" value="MFW4407589.1"/>
    <property type="molecule type" value="Genomic_DNA"/>
</dbReference>
<accession>A0ACC7PMU9</accession>
<comment type="caution">
    <text evidence="1">The sequence shown here is derived from an EMBL/GenBank/DDBJ whole genome shotgun (WGS) entry which is preliminary data.</text>
</comment>
<sequence>MFNRRDVPLINKNDMVFVVELKVSNNDDTLSTQIAFMVQVELLVLLIDVDSFIRQILFIIQMQRA</sequence>
<evidence type="ECO:0000313" key="1">
    <source>
        <dbReference type="EMBL" id="MFW4407589.1"/>
    </source>
</evidence>
<dbReference type="Proteomes" id="UP001286110">
    <property type="component" value="Unassembled WGS sequence"/>
</dbReference>
<name>A0ACC7PMU9_STRAP</name>
<proteinExistence type="predicted"/>
<organism evidence="1 2">
    <name type="scientific">Streptococcus anginosus</name>
    <dbReference type="NCBI Taxonomy" id="1328"/>
    <lineage>
        <taxon>Bacteria</taxon>
        <taxon>Bacillati</taxon>
        <taxon>Bacillota</taxon>
        <taxon>Bacilli</taxon>
        <taxon>Lactobacillales</taxon>
        <taxon>Streptococcaceae</taxon>
        <taxon>Streptococcus</taxon>
        <taxon>Streptococcus anginosus group</taxon>
    </lineage>
</organism>
<reference evidence="1" key="1">
    <citation type="submission" date="2025-03" db="EMBL/GenBank/DDBJ databases">
        <title>Draft genomes of bacteria isolated from urogenital samples.</title>
        <authorList>
            <person name="Appleberry H."/>
            <person name="Kolar O."/>
            <person name="Kula A."/>
            <person name="Putonti C."/>
        </authorList>
    </citation>
    <scope>NUCLEOTIDE SEQUENCE</scope>
    <source>
        <strain evidence="1">UMB1758</strain>
    </source>
</reference>
<protein>
    <submittedName>
        <fullName evidence="1">Uncharacterized protein</fullName>
    </submittedName>
</protein>
<gene>
    <name evidence="1" type="ORF">SFH28_003975</name>
</gene>